<feature type="chain" id="PRO_5045604172" description="PLL-like beta propeller domain-containing protein" evidence="2">
    <location>
        <begin position="27"/>
        <end position="332"/>
    </location>
</feature>
<evidence type="ECO:0000256" key="2">
    <source>
        <dbReference type="SAM" id="SignalP"/>
    </source>
</evidence>
<gene>
    <name evidence="4" type="ORF">JOF56_000764</name>
</gene>
<dbReference type="RefSeq" id="WP_209634423.1">
    <property type="nucleotide sequence ID" value="NZ_JAGINW010000001.1"/>
</dbReference>
<accession>A0ABS4T8W9</accession>
<dbReference type="InterPro" id="IPR058502">
    <property type="entry name" value="PLL-like_beta-prop"/>
</dbReference>
<dbReference type="Proteomes" id="UP001519332">
    <property type="component" value="Unassembled WGS sequence"/>
</dbReference>
<keyword evidence="2" id="KW-0732">Signal</keyword>
<reference evidence="4 5" key="1">
    <citation type="submission" date="2021-03" db="EMBL/GenBank/DDBJ databases">
        <title>Sequencing the genomes of 1000 actinobacteria strains.</title>
        <authorList>
            <person name="Klenk H.-P."/>
        </authorList>
    </citation>
    <scope>NUCLEOTIDE SEQUENCE [LARGE SCALE GENOMIC DNA]</scope>
    <source>
        <strain evidence="4 5">DSM 46670</strain>
    </source>
</reference>
<keyword evidence="5" id="KW-1185">Reference proteome</keyword>
<protein>
    <recommendedName>
        <fullName evidence="3">PLL-like beta propeller domain-containing protein</fullName>
    </recommendedName>
</protein>
<comment type="caution">
    <text evidence="4">The sequence shown here is derived from an EMBL/GenBank/DDBJ whole genome shotgun (WGS) entry which is preliminary data.</text>
</comment>
<dbReference type="EMBL" id="JAGINW010000001">
    <property type="protein sequence ID" value="MBP2320379.1"/>
    <property type="molecule type" value="Genomic_DNA"/>
</dbReference>
<dbReference type="Pfam" id="PF26607">
    <property type="entry name" value="DUF8189"/>
    <property type="match status" value="1"/>
</dbReference>
<feature type="domain" description="PLL-like beta propeller" evidence="3">
    <location>
        <begin position="53"/>
        <end position="330"/>
    </location>
</feature>
<dbReference type="SUPFAM" id="SSF89372">
    <property type="entry name" value="Fucose-specific lectin"/>
    <property type="match status" value="1"/>
</dbReference>
<feature type="region of interest" description="Disordered" evidence="1">
    <location>
        <begin position="274"/>
        <end position="294"/>
    </location>
</feature>
<evidence type="ECO:0000259" key="3">
    <source>
        <dbReference type="Pfam" id="PF26607"/>
    </source>
</evidence>
<evidence type="ECO:0000256" key="1">
    <source>
        <dbReference type="SAM" id="MobiDB-lite"/>
    </source>
</evidence>
<name>A0ABS4T8W9_9PSEU</name>
<organism evidence="4 5">
    <name type="scientific">Kibdelosporangium banguiense</name>
    <dbReference type="NCBI Taxonomy" id="1365924"/>
    <lineage>
        <taxon>Bacteria</taxon>
        <taxon>Bacillati</taxon>
        <taxon>Actinomycetota</taxon>
        <taxon>Actinomycetes</taxon>
        <taxon>Pseudonocardiales</taxon>
        <taxon>Pseudonocardiaceae</taxon>
        <taxon>Kibdelosporangium</taxon>
    </lineage>
</organism>
<feature type="signal peptide" evidence="2">
    <location>
        <begin position="1"/>
        <end position="26"/>
    </location>
</feature>
<evidence type="ECO:0000313" key="5">
    <source>
        <dbReference type="Proteomes" id="UP001519332"/>
    </source>
</evidence>
<sequence length="332" mass="35618">MARVAHPIILCLSVVLLTAFGGPAQSSPADARPASQVNAFLSAPAASRTSGLGGRIDVFQVSCAGTLQQNFQTAGGPWVGWRDLGAPPKTSLTDSPSASWTSTGSRLDVFVIGLDGRLYQRTWTVGSGWSVWVDLGGALAIPGYPTASWTMDGGRIDVFAIDVNRKLVQLTWTKANGWSPWTDLHSPPVMSGGSPSATWTADGSRLDVFVTSTNQHVHQMFWTPSGWSTWVDLGGTLGTNPSASWTAPGTRLDVFGVDPHGRLNQLTWTSDAGWGKWATRPPPQDGAGSSPSATWGFNGQRLDVFVIARLDEKVYRQYWTATTGWTPWISVD</sequence>
<dbReference type="Gene3D" id="2.120.10.70">
    <property type="entry name" value="Fucose-specific lectin"/>
    <property type="match status" value="2"/>
</dbReference>
<evidence type="ECO:0000313" key="4">
    <source>
        <dbReference type="EMBL" id="MBP2320379.1"/>
    </source>
</evidence>
<proteinExistence type="predicted"/>